<evidence type="ECO:0000313" key="1">
    <source>
        <dbReference type="EMBL" id="MFC5476690.1"/>
    </source>
</evidence>
<evidence type="ECO:0000313" key="2">
    <source>
        <dbReference type="Proteomes" id="UP001596101"/>
    </source>
</evidence>
<evidence type="ECO:0008006" key="3">
    <source>
        <dbReference type="Google" id="ProtNLM"/>
    </source>
</evidence>
<accession>A0ABW0MF52</accession>
<comment type="caution">
    <text evidence="1">The sequence shown here is derived from an EMBL/GenBank/DDBJ whole genome shotgun (WGS) entry which is preliminary data.</text>
</comment>
<reference evidence="2" key="1">
    <citation type="journal article" date="2019" name="Int. J. Syst. Evol. Microbiol.">
        <title>The Global Catalogue of Microorganisms (GCM) 10K type strain sequencing project: providing services to taxonomists for standard genome sequencing and annotation.</title>
        <authorList>
            <consortium name="The Broad Institute Genomics Platform"/>
            <consortium name="The Broad Institute Genome Sequencing Center for Infectious Disease"/>
            <person name="Wu L."/>
            <person name="Ma J."/>
        </authorList>
    </citation>
    <scope>NUCLEOTIDE SEQUENCE [LARGE SCALE GENOMIC DNA]</scope>
    <source>
        <strain evidence="2">CCUG 43111</strain>
    </source>
</reference>
<organism evidence="1 2">
    <name type="scientific">Massilia suwonensis</name>
    <dbReference type="NCBI Taxonomy" id="648895"/>
    <lineage>
        <taxon>Bacteria</taxon>
        <taxon>Pseudomonadati</taxon>
        <taxon>Pseudomonadota</taxon>
        <taxon>Betaproteobacteria</taxon>
        <taxon>Burkholderiales</taxon>
        <taxon>Oxalobacteraceae</taxon>
        <taxon>Telluria group</taxon>
        <taxon>Massilia</taxon>
    </lineage>
</organism>
<name>A0ABW0MF52_9BURK</name>
<protein>
    <recommendedName>
        <fullName evidence="3">DUF4145 domain-containing protein</fullName>
    </recommendedName>
</protein>
<keyword evidence="2" id="KW-1185">Reference proteome</keyword>
<sequence>MANTEPLPAQDWRFKTADEHKAEFKSNEARFDILVPYDADELSIVLKGHLLIEEQLRLIVRSLLANPEYFDKARLNFATLLKLARAVAGHFNQGACWAAADKLNTLRNHMAHQVEPIAAPALLERFYAVCEADERWSNIHALPRGRLKLRAYICATWVVFDALRAVVQVCVRTCPNPLNNRPSGYDLPKDVE</sequence>
<proteinExistence type="predicted"/>
<dbReference type="EMBL" id="JBHSMR010000001">
    <property type="protein sequence ID" value="MFC5476690.1"/>
    <property type="molecule type" value="Genomic_DNA"/>
</dbReference>
<gene>
    <name evidence="1" type="ORF">ACFPQ5_00705</name>
</gene>
<dbReference type="Proteomes" id="UP001596101">
    <property type="component" value="Unassembled WGS sequence"/>
</dbReference>
<dbReference type="RefSeq" id="WP_379750903.1">
    <property type="nucleotide sequence ID" value="NZ_JBHSMR010000001.1"/>
</dbReference>